<dbReference type="OrthoDB" id="5297623at2"/>
<dbReference type="SUPFAM" id="SSF82784">
    <property type="entry name" value="OsmC-like"/>
    <property type="match status" value="1"/>
</dbReference>
<proteinExistence type="predicted"/>
<dbReference type="PANTHER" id="PTHR34352">
    <property type="entry name" value="PROTEIN YHFA"/>
    <property type="match status" value="1"/>
</dbReference>
<dbReference type="InterPro" id="IPR003718">
    <property type="entry name" value="OsmC/Ohr_fam"/>
</dbReference>
<dbReference type="PANTHER" id="PTHR34352:SF1">
    <property type="entry name" value="PROTEIN YHFA"/>
    <property type="match status" value="1"/>
</dbReference>
<comment type="caution">
    <text evidence="1">The sequence shown here is derived from an EMBL/GenBank/DDBJ whole genome shotgun (WGS) entry which is preliminary data.</text>
</comment>
<dbReference type="InterPro" id="IPR015946">
    <property type="entry name" value="KH_dom-like_a/b"/>
</dbReference>
<reference evidence="1 2" key="1">
    <citation type="submission" date="2017-01" db="EMBL/GenBank/DDBJ databases">
        <title>Draft genome sequence of Pseudomonas pachastrellae type strain CCUG 46540T from a deep sea.</title>
        <authorList>
            <person name="Gomila M."/>
            <person name="Mulet M."/>
            <person name="Lalucat J."/>
            <person name="Garcia-Valdes E."/>
        </authorList>
    </citation>
    <scope>NUCLEOTIDE SEQUENCE [LARGE SCALE GENOMIC DNA]</scope>
    <source>
        <strain evidence="1 2">CCUG 46540</strain>
    </source>
</reference>
<keyword evidence="2" id="KW-1185">Reference proteome</keyword>
<dbReference type="RefSeq" id="WP_083728061.1">
    <property type="nucleotide sequence ID" value="NZ_FOUD01000003.1"/>
</dbReference>
<dbReference type="Pfam" id="PF02566">
    <property type="entry name" value="OsmC"/>
    <property type="match status" value="1"/>
</dbReference>
<dbReference type="Proteomes" id="UP000242847">
    <property type="component" value="Unassembled WGS sequence"/>
</dbReference>
<dbReference type="InterPro" id="IPR036102">
    <property type="entry name" value="OsmC/Ohrsf"/>
</dbReference>
<name>A0A1S8DFV1_9GAMM</name>
<evidence type="ECO:0000313" key="2">
    <source>
        <dbReference type="Proteomes" id="UP000242847"/>
    </source>
</evidence>
<organism evidence="1 2">
    <name type="scientific">Halopseudomonas pachastrellae</name>
    <dbReference type="NCBI Taxonomy" id="254161"/>
    <lineage>
        <taxon>Bacteria</taxon>
        <taxon>Pseudomonadati</taxon>
        <taxon>Pseudomonadota</taxon>
        <taxon>Gammaproteobacteria</taxon>
        <taxon>Pseudomonadales</taxon>
        <taxon>Pseudomonadaceae</taxon>
        <taxon>Halopseudomonas</taxon>
    </lineage>
</organism>
<dbReference type="AlphaFoldDB" id="A0A1S8DFV1"/>
<evidence type="ECO:0000313" key="1">
    <source>
        <dbReference type="EMBL" id="ONM43492.1"/>
    </source>
</evidence>
<gene>
    <name evidence="1" type="ORF">BXT89_12795</name>
</gene>
<sequence>MSEDRVEVTLEQQQGYRFEARFSNGTPSLITDEPAPLGTNQGPSPAQLLVTALANCLSDSLIFALGKFRQPNDGIRTEAVGLIGRNEQNRMRVVRVEVTLHLGHPASAFERLERILEQFEQFCTVSQSVAAALPITLTVLDSNGQVLKG</sequence>
<protein>
    <submittedName>
        <fullName evidence="1">Peroxiredoxin</fullName>
    </submittedName>
</protein>
<dbReference type="Gene3D" id="3.30.300.20">
    <property type="match status" value="1"/>
</dbReference>
<accession>A0A1S8DFV1</accession>
<dbReference type="STRING" id="254161.SAMN05216256_103142"/>
<dbReference type="EMBL" id="MUBC01000027">
    <property type="protein sequence ID" value="ONM43492.1"/>
    <property type="molecule type" value="Genomic_DNA"/>
</dbReference>